<organism evidence="1 2">
    <name type="scientific">Periplaneta americana</name>
    <name type="common">American cockroach</name>
    <name type="synonym">Blatta americana</name>
    <dbReference type="NCBI Taxonomy" id="6978"/>
    <lineage>
        <taxon>Eukaryota</taxon>
        <taxon>Metazoa</taxon>
        <taxon>Ecdysozoa</taxon>
        <taxon>Arthropoda</taxon>
        <taxon>Hexapoda</taxon>
        <taxon>Insecta</taxon>
        <taxon>Pterygota</taxon>
        <taxon>Neoptera</taxon>
        <taxon>Polyneoptera</taxon>
        <taxon>Dictyoptera</taxon>
        <taxon>Blattodea</taxon>
        <taxon>Blattoidea</taxon>
        <taxon>Blattidae</taxon>
        <taxon>Blattinae</taxon>
        <taxon>Periplaneta</taxon>
    </lineage>
</organism>
<gene>
    <name evidence="1" type="ORF">ANN_09221</name>
</gene>
<reference evidence="1 2" key="1">
    <citation type="journal article" date="2022" name="Allergy">
        <title>Genome assembly and annotation of Periplaneta americana reveal a comprehensive cockroach allergen profile.</title>
        <authorList>
            <person name="Wang L."/>
            <person name="Xiong Q."/>
            <person name="Saelim N."/>
            <person name="Wang L."/>
            <person name="Nong W."/>
            <person name="Wan A.T."/>
            <person name="Shi M."/>
            <person name="Liu X."/>
            <person name="Cao Q."/>
            <person name="Hui J.H.L."/>
            <person name="Sookrung N."/>
            <person name="Leung T.F."/>
            <person name="Tungtrongchitr A."/>
            <person name="Tsui S.K.W."/>
        </authorList>
    </citation>
    <scope>NUCLEOTIDE SEQUENCE [LARGE SCALE GENOMIC DNA]</scope>
    <source>
        <strain evidence="1">PWHHKU_190912</strain>
    </source>
</reference>
<proteinExistence type="predicted"/>
<evidence type="ECO:0000313" key="1">
    <source>
        <dbReference type="EMBL" id="KAJ4447219.1"/>
    </source>
</evidence>
<comment type="caution">
    <text evidence="1">The sequence shown here is derived from an EMBL/GenBank/DDBJ whole genome shotgun (WGS) entry which is preliminary data.</text>
</comment>
<sequence>MFKMSTFCLNTDLNRCIIDLRTRSQTPGILRMSSEHATIRFEGIPNQAPETNKPMILNGPTSRNREGWLLKRLRAELLQTICCAPNRSWPSVIVQQDNTRQHFQSQKGADGRHTLLSIPDGRLLRHRMQTLIPRRLKWAGHVARMGESKIAYRVLVGRPEGKRPLGRPRRRWEDNIKMDLREMGYDYRDWIGLAQDRDRWRAYNNKSSSHSLRNHLLLLVVTEFVERYDTTTACLQYVNEAHSNVQETPRTRLNPRIQYNYSPPSGESTDWNCPRTQAALVDPLYYSGWNVKSTLLNSTLGPLGSFKMRKREGVRKAMGSYRICLPKKNYKHEDAEKDWLGDWLRRNCLLKDALEGMVNGRRV</sequence>
<protein>
    <submittedName>
        <fullName evidence="1">Uncharacterized protein</fullName>
    </submittedName>
</protein>
<dbReference type="Proteomes" id="UP001148838">
    <property type="component" value="Unassembled WGS sequence"/>
</dbReference>
<dbReference type="EMBL" id="JAJSOF020000005">
    <property type="protein sequence ID" value="KAJ4447219.1"/>
    <property type="molecule type" value="Genomic_DNA"/>
</dbReference>
<evidence type="ECO:0000313" key="2">
    <source>
        <dbReference type="Proteomes" id="UP001148838"/>
    </source>
</evidence>
<keyword evidence="2" id="KW-1185">Reference proteome</keyword>
<name>A0ABQ8TKS4_PERAM</name>
<accession>A0ABQ8TKS4</accession>